<dbReference type="PANTHER" id="PTHR43175">
    <property type="entry name" value="CARBONIC ANHYDRASE"/>
    <property type="match status" value="1"/>
</dbReference>
<dbReference type="RefSeq" id="XP_018698830.1">
    <property type="nucleotide sequence ID" value="XM_018832951.1"/>
</dbReference>
<dbReference type="OrthoDB" id="10248475at2759"/>
<keyword evidence="3 4" id="KW-0862">Zinc</keyword>
<protein>
    <recommendedName>
        <fullName evidence="5">Carbonic anhydrase</fullName>
        <ecNumber evidence="5">4.2.1.1</ecNumber>
    </recommendedName>
    <alternativeName>
        <fullName evidence="5">Carbonate dehydratase</fullName>
    </alternativeName>
</protein>
<dbReference type="GeneID" id="30005605"/>
<evidence type="ECO:0000256" key="2">
    <source>
        <dbReference type="ARBA" id="ARBA00022723"/>
    </source>
</evidence>
<dbReference type="Pfam" id="PF00484">
    <property type="entry name" value="Pro_CA"/>
    <property type="match status" value="1"/>
</dbReference>
<feature type="binding site" evidence="4">
    <location>
        <position position="99"/>
    </location>
    <ligand>
        <name>Zn(2+)</name>
        <dbReference type="ChEBI" id="CHEBI:29105"/>
    </ligand>
</feature>
<dbReference type="STRING" id="1367422.A0A179A240"/>
<organism evidence="6 7">
    <name type="scientific">Fonsecaea erecta</name>
    <dbReference type="NCBI Taxonomy" id="1367422"/>
    <lineage>
        <taxon>Eukaryota</taxon>
        <taxon>Fungi</taxon>
        <taxon>Dikarya</taxon>
        <taxon>Ascomycota</taxon>
        <taxon>Pezizomycotina</taxon>
        <taxon>Eurotiomycetes</taxon>
        <taxon>Chaetothyriomycetidae</taxon>
        <taxon>Chaetothyriales</taxon>
        <taxon>Herpotrichiellaceae</taxon>
        <taxon>Fonsecaea</taxon>
    </lineage>
</organism>
<feature type="binding site" evidence="4">
    <location>
        <position position="48"/>
    </location>
    <ligand>
        <name>Zn(2+)</name>
        <dbReference type="ChEBI" id="CHEBI:29105"/>
    </ligand>
</feature>
<dbReference type="PANTHER" id="PTHR43175:SF3">
    <property type="entry name" value="CARBON DISULFIDE HYDROLASE"/>
    <property type="match status" value="1"/>
</dbReference>
<dbReference type="EC" id="4.2.1.1" evidence="5"/>
<comment type="caution">
    <text evidence="6">The sequence shown here is derived from an EMBL/GenBank/DDBJ whole genome shotgun (WGS) entry which is preliminary data.</text>
</comment>
<evidence type="ECO:0000256" key="1">
    <source>
        <dbReference type="ARBA" id="ARBA00006217"/>
    </source>
</evidence>
<dbReference type="EMBL" id="LVYI01000001">
    <property type="protein sequence ID" value="OAP65463.1"/>
    <property type="molecule type" value="Genomic_DNA"/>
</dbReference>
<evidence type="ECO:0000256" key="4">
    <source>
        <dbReference type="PIRSR" id="PIRSR601765-1"/>
    </source>
</evidence>
<dbReference type="Proteomes" id="UP000078343">
    <property type="component" value="Unassembled WGS sequence"/>
</dbReference>
<dbReference type="GO" id="GO:0008270">
    <property type="term" value="F:zinc ion binding"/>
    <property type="evidence" value="ECO:0007669"/>
    <property type="project" value="UniProtKB-UniRule"/>
</dbReference>
<dbReference type="InterPro" id="IPR001765">
    <property type="entry name" value="Carbonic_anhydrase"/>
</dbReference>
<comment type="function">
    <text evidence="5">Reversible hydration of carbon dioxide.</text>
</comment>
<dbReference type="SMART" id="SM00947">
    <property type="entry name" value="Pro_CA"/>
    <property type="match status" value="1"/>
</dbReference>
<evidence type="ECO:0000313" key="7">
    <source>
        <dbReference type="Proteomes" id="UP000078343"/>
    </source>
</evidence>
<name>A0A179A240_9EURO</name>
<keyword evidence="5" id="KW-0456">Lyase</keyword>
<comment type="cofactor">
    <cofactor evidence="4">
        <name>Zn(2+)</name>
        <dbReference type="ChEBI" id="CHEBI:29105"/>
    </cofactor>
    <text evidence="4">Binds 1 zinc ion per subunit.</text>
</comment>
<gene>
    <name evidence="6" type="ORF">AYL99_01435</name>
</gene>
<evidence type="ECO:0000313" key="6">
    <source>
        <dbReference type="EMBL" id="OAP65463.1"/>
    </source>
</evidence>
<reference evidence="6 7" key="1">
    <citation type="submission" date="2016-04" db="EMBL/GenBank/DDBJ databases">
        <title>Draft genome of Fonsecaea erecta CBS 125763.</title>
        <authorList>
            <person name="Weiss V.A."/>
            <person name="Vicente V.A."/>
            <person name="Raittz R.T."/>
            <person name="Moreno L.F."/>
            <person name="De Souza E.M."/>
            <person name="Pedrosa F.O."/>
            <person name="Steffens M.B."/>
            <person name="Faoro H."/>
            <person name="Tadra-Sfeir M.Z."/>
            <person name="Najafzadeh M.J."/>
            <person name="Felipe M.S."/>
            <person name="Teixeira M."/>
            <person name="Sun J."/>
            <person name="Xi L."/>
            <person name="Gomes R."/>
            <person name="De Azevedo C.M."/>
            <person name="Salgado C.G."/>
            <person name="Da Silva M.B."/>
            <person name="Nascimento M.F."/>
            <person name="Queiroz-Telles F."/>
            <person name="Attili D.S."/>
            <person name="Gorbushina A."/>
        </authorList>
    </citation>
    <scope>NUCLEOTIDE SEQUENCE [LARGE SCALE GENOMIC DNA]</scope>
    <source>
        <strain evidence="6 7">CBS 125763</strain>
    </source>
</reference>
<evidence type="ECO:0000256" key="3">
    <source>
        <dbReference type="ARBA" id="ARBA00022833"/>
    </source>
</evidence>
<sequence length="178" mass="19342">MADQLLASWLERNAKFAEHCVPPPPLLKMREMWRQQGVKGTIVLSCSDPRVIPEQFLGMGPSAPAAVIRNAGGRAMDAMRSIQVLNTIAPIGLIAIVHHTDCGTTHVLDNEVRDRLKQISSLPAEAIDAMEFGEITNLQDSLRQDVAMIKTDPTYGGNPPAVVGLLLDIETGKLRQVA</sequence>
<accession>A0A179A240</accession>
<comment type="catalytic activity">
    <reaction evidence="5">
        <text>hydrogencarbonate + H(+) = CO2 + H2O</text>
        <dbReference type="Rhea" id="RHEA:10748"/>
        <dbReference type="ChEBI" id="CHEBI:15377"/>
        <dbReference type="ChEBI" id="CHEBI:15378"/>
        <dbReference type="ChEBI" id="CHEBI:16526"/>
        <dbReference type="ChEBI" id="CHEBI:17544"/>
        <dbReference type="EC" id="4.2.1.1"/>
    </reaction>
</comment>
<dbReference type="SUPFAM" id="SSF53056">
    <property type="entry name" value="beta-carbonic anhydrase, cab"/>
    <property type="match status" value="1"/>
</dbReference>
<dbReference type="InterPro" id="IPR036874">
    <property type="entry name" value="Carbonic_anhydrase_sf"/>
</dbReference>
<evidence type="ECO:0000256" key="5">
    <source>
        <dbReference type="RuleBase" id="RU003956"/>
    </source>
</evidence>
<comment type="similarity">
    <text evidence="1 5">Belongs to the beta-class carbonic anhydrase family.</text>
</comment>
<dbReference type="Gene3D" id="3.40.1050.10">
    <property type="entry name" value="Carbonic anhydrase"/>
    <property type="match status" value="1"/>
</dbReference>
<dbReference type="GO" id="GO:0004089">
    <property type="term" value="F:carbonate dehydratase activity"/>
    <property type="evidence" value="ECO:0007669"/>
    <property type="project" value="UniProtKB-UniRule"/>
</dbReference>
<proteinExistence type="inferred from homology"/>
<keyword evidence="7" id="KW-1185">Reference proteome</keyword>
<feature type="binding site" evidence="4">
    <location>
        <position position="102"/>
    </location>
    <ligand>
        <name>Zn(2+)</name>
        <dbReference type="ChEBI" id="CHEBI:29105"/>
    </ligand>
</feature>
<keyword evidence="2 4" id="KW-0479">Metal-binding</keyword>
<feature type="binding site" evidence="4">
    <location>
        <position position="46"/>
    </location>
    <ligand>
        <name>Zn(2+)</name>
        <dbReference type="ChEBI" id="CHEBI:29105"/>
    </ligand>
</feature>
<dbReference type="AlphaFoldDB" id="A0A179A240"/>